<dbReference type="Proteomes" id="UP000547976">
    <property type="component" value="Unassembled WGS sequence"/>
</dbReference>
<organism evidence="1 2">
    <name type="scientific">Gibberella subglutinans</name>
    <name type="common">Fusarium subglutinans</name>
    <dbReference type="NCBI Taxonomy" id="42677"/>
    <lineage>
        <taxon>Eukaryota</taxon>
        <taxon>Fungi</taxon>
        <taxon>Dikarya</taxon>
        <taxon>Ascomycota</taxon>
        <taxon>Pezizomycotina</taxon>
        <taxon>Sordariomycetes</taxon>
        <taxon>Hypocreomycetidae</taxon>
        <taxon>Hypocreales</taxon>
        <taxon>Nectriaceae</taxon>
        <taxon>Fusarium</taxon>
        <taxon>Fusarium fujikuroi species complex</taxon>
    </lineage>
</organism>
<name>A0A8H5UTK7_GIBSU</name>
<proteinExistence type="predicted"/>
<dbReference type="EMBL" id="JAAOAV010000114">
    <property type="protein sequence ID" value="KAF5597708.1"/>
    <property type="molecule type" value="Genomic_DNA"/>
</dbReference>
<dbReference type="InterPro" id="IPR015915">
    <property type="entry name" value="Kelch-typ_b-propeller"/>
</dbReference>
<protein>
    <recommendedName>
        <fullName evidence="3">Kelch repeat protein</fullName>
    </recommendedName>
</protein>
<evidence type="ECO:0000313" key="1">
    <source>
        <dbReference type="EMBL" id="KAF5597708.1"/>
    </source>
</evidence>
<dbReference type="GeneID" id="59321476"/>
<evidence type="ECO:0008006" key="3">
    <source>
        <dbReference type="Google" id="ProtNLM"/>
    </source>
</evidence>
<dbReference type="InterPro" id="IPR011043">
    <property type="entry name" value="Gal_Oxase/kelch_b-propeller"/>
</dbReference>
<dbReference type="Gene3D" id="2.120.10.80">
    <property type="entry name" value="Kelch-type beta propeller"/>
    <property type="match status" value="1"/>
</dbReference>
<dbReference type="OrthoDB" id="10251809at2759"/>
<sequence length="306" mass="34004">MADGPTLMTSSKLTRIIYSNTWLTYHDLNNLVERGGDLWSNLNINLSKNDRYSDPSSSRCSSSRYADPDTTAKFTQAASLIEPPRAQGVMVWIPAGDSPGLLVYLGGIFDPYGNNTEAPQAFDEVFVFDAKRNSWSNQKTTGEISQNRRQFCVDVAWVQDNPSFSIYLWGGLSVQTPVIKATLFNATYILTLQSFIWVKAYPGHRGNATLPPEYDHYSAPCNKSNTCRNSLSSEATYTDTNACDPAGNNETYWAIYNPNITNKVELVDAYNITGGNKKGAVELVATRDRFHEVTSRSKACWDVGPE</sequence>
<evidence type="ECO:0000313" key="2">
    <source>
        <dbReference type="Proteomes" id="UP000547976"/>
    </source>
</evidence>
<gene>
    <name evidence="1" type="ORF">FSUBG_8358</name>
</gene>
<reference evidence="1 2" key="1">
    <citation type="submission" date="2020-05" db="EMBL/GenBank/DDBJ databases">
        <title>Identification and distribution of gene clusters putatively required for synthesis of sphingolipid metabolism inhibitors in phylogenetically diverse species of the filamentous fungus Fusarium.</title>
        <authorList>
            <person name="Kim H.-S."/>
            <person name="Busman M."/>
            <person name="Brown D.W."/>
            <person name="Divon H."/>
            <person name="Uhlig S."/>
            <person name="Proctor R.H."/>
        </authorList>
    </citation>
    <scope>NUCLEOTIDE SEQUENCE [LARGE SCALE GENOMIC DNA]</scope>
    <source>
        <strain evidence="1 2">NRRL 66333</strain>
    </source>
</reference>
<comment type="caution">
    <text evidence="1">The sequence shown here is derived from an EMBL/GenBank/DDBJ whole genome shotgun (WGS) entry which is preliminary data.</text>
</comment>
<keyword evidence="2" id="KW-1185">Reference proteome</keyword>
<dbReference type="RefSeq" id="XP_036536105.1">
    <property type="nucleotide sequence ID" value="XM_036686758.1"/>
</dbReference>
<dbReference type="AlphaFoldDB" id="A0A8H5UTK7"/>
<accession>A0A8H5UTK7</accession>
<dbReference type="SUPFAM" id="SSF50965">
    <property type="entry name" value="Galactose oxidase, central domain"/>
    <property type="match status" value="1"/>
</dbReference>